<name>A0ABV0YDG3_9TELE</name>
<dbReference type="Proteomes" id="UP001469553">
    <property type="component" value="Unassembled WGS sequence"/>
</dbReference>
<evidence type="ECO:0000313" key="2">
    <source>
        <dbReference type="Proteomes" id="UP001469553"/>
    </source>
</evidence>
<accession>A0ABV0YDG3</accession>
<protein>
    <submittedName>
        <fullName evidence="1">Uncharacterized protein</fullName>
    </submittedName>
</protein>
<evidence type="ECO:0000313" key="1">
    <source>
        <dbReference type="EMBL" id="MEQ2291850.1"/>
    </source>
</evidence>
<keyword evidence="2" id="KW-1185">Reference proteome</keyword>
<dbReference type="EMBL" id="JAHRIP010029485">
    <property type="protein sequence ID" value="MEQ2291850.1"/>
    <property type="molecule type" value="Genomic_DNA"/>
</dbReference>
<comment type="caution">
    <text evidence="1">The sequence shown here is derived from an EMBL/GenBank/DDBJ whole genome shotgun (WGS) entry which is preliminary data.</text>
</comment>
<proteinExistence type="predicted"/>
<reference evidence="1 2" key="1">
    <citation type="submission" date="2021-06" db="EMBL/GenBank/DDBJ databases">
        <authorList>
            <person name="Palmer J.M."/>
        </authorList>
    </citation>
    <scope>NUCLEOTIDE SEQUENCE [LARGE SCALE GENOMIC DNA]</scope>
    <source>
        <strain evidence="1 2">AS_MEX2019</strain>
        <tissue evidence="1">Muscle</tissue>
    </source>
</reference>
<organism evidence="1 2">
    <name type="scientific">Ameca splendens</name>
    <dbReference type="NCBI Taxonomy" id="208324"/>
    <lineage>
        <taxon>Eukaryota</taxon>
        <taxon>Metazoa</taxon>
        <taxon>Chordata</taxon>
        <taxon>Craniata</taxon>
        <taxon>Vertebrata</taxon>
        <taxon>Euteleostomi</taxon>
        <taxon>Actinopterygii</taxon>
        <taxon>Neopterygii</taxon>
        <taxon>Teleostei</taxon>
        <taxon>Neoteleostei</taxon>
        <taxon>Acanthomorphata</taxon>
        <taxon>Ovalentaria</taxon>
        <taxon>Atherinomorphae</taxon>
        <taxon>Cyprinodontiformes</taxon>
        <taxon>Goodeidae</taxon>
        <taxon>Ameca</taxon>
    </lineage>
</organism>
<feature type="non-terminal residue" evidence="1">
    <location>
        <position position="1"/>
    </location>
</feature>
<gene>
    <name evidence="1" type="ORF">AMECASPLE_017115</name>
</gene>
<sequence>CDEWTVLPRPDLHHDVNRFGHTAVFSDSAFTPNCWNSLYRGSRWCESILDPETDQ</sequence>